<gene>
    <name evidence="3" type="ORF">PhCBS80983_g01987</name>
</gene>
<evidence type="ECO:0000313" key="3">
    <source>
        <dbReference type="EMBL" id="TPX60092.1"/>
    </source>
</evidence>
<feature type="region of interest" description="Disordered" evidence="1">
    <location>
        <begin position="1"/>
        <end position="44"/>
    </location>
</feature>
<evidence type="ECO:0000259" key="2">
    <source>
        <dbReference type="Pfam" id="PF25327"/>
    </source>
</evidence>
<dbReference type="Pfam" id="PF25327">
    <property type="entry name" value="UBL_ZFAND1"/>
    <property type="match status" value="1"/>
</dbReference>
<name>A0A507E847_9FUNG</name>
<comment type="caution">
    <text evidence="3">The sequence shown here is derived from an EMBL/GenBank/DDBJ whole genome shotgun (WGS) entry which is preliminary data.</text>
</comment>
<evidence type="ECO:0000256" key="1">
    <source>
        <dbReference type="SAM" id="MobiDB-lite"/>
    </source>
</evidence>
<feature type="compositionally biased region" description="Basic and acidic residues" evidence="1">
    <location>
        <begin position="1"/>
        <end position="35"/>
    </location>
</feature>
<reference evidence="3 4" key="1">
    <citation type="journal article" date="2019" name="Sci. Rep.">
        <title>Comparative genomics of chytrid fungi reveal insights into the obligate biotrophic and pathogenic lifestyle of Synchytrium endobioticum.</title>
        <authorList>
            <person name="van de Vossenberg B.T.L.H."/>
            <person name="Warris S."/>
            <person name="Nguyen H.D.T."/>
            <person name="van Gent-Pelzer M.P.E."/>
            <person name="Joly D.L."/>
            <person name="van de Geest H.C."/>
            <person name="Bonants P.J.M."/>
            <person name="Smith D.S."/>
            <person name="Levesque C.A."/>
            <person name="van der Lee T.A.J."/>
        </authorList>
    </citation>
    <scope>NUCLEOTIDE SEQUENCE [LARGE SCALE GENOMIC DNA]</scope>
    <source>
        <strain evidence="3 4">CBS 809.83</strain>
    </source>
</reference>
<dbReference type="Proteomes" id="UP000318582">
    <property type="component" value="Unassembled WGS sequence"/>
</dbReference>
<feature type="domain" description="ZFAND1-like ubiquitin-like" evidence="2">
    <location>
        <begin position="90"/>
        <end position="160"/>
    </location>
</feature>
<sequence length="173" mass="19569">MWSDQDHECEATAEQRRQLREKEEAVKNLKRESRARGSGPPRKLKKLNPAIELMKMKMHAKGDKAVPLESRLFYRVYFPTANKVENQPMFFHKDWTVGRAIDAVATFGKIVNDNNMGDASKMLNFYHGDTGELLPTTASFSELTADKRLVSGQSVLLERGGIQTVDPALFRTA</sequence>
<dbReference type="STRING" id="109895.A0A507E847"/>
<dbReference type="AlphaFoldDB" id="A0A507E847"/>
<dbReference type="InterPro" id="IPR057358">
    <property type="entry name" value="UBL_ZFAND1-like"/>
</dbReference>
<accession>A0A507E847</accession>
<evidence type="ECO:0000313" key="4">
    <source>
        <dbReference type="Proteomes" id="UP000318582"/>
    </source>
</evidence>
<dbReference type="EMBL" id="QEAQ01000018">
    <property type="protein sequence ID" value="TPX60092.1"/>
    <property type="molecule type" value="Genomic_DNA"/>
</dbReference>
<protein>
    <recommendedName>
        <fullName evidence="2">ZFAND1-like ubiquitin-like domain-containing protein</fullName>
    </recommendedName>
</protein>
<keyword evidence="4" id="KW-1185">Reference proteome</keyword>
<organism evidence="3 4">
    <name type="scientific">Powellomyces hirtus</name>
    <dbReference type="NCBI Taxonomy" id="109895"/>
    <lineage>
        <taxon>Eukaryota</taxon>
        <taxon>Fungi</taxon>
        <taxon>Fungi incertae sedis</taxon>
        <taxon>Chytridiomycota</taxon>
        <taxon>Chytridiomycota incertae sedis</taxon>
        <taxon>Chytridiomycetes</taxon>
        <taxon>Spizellomycetales</taxon>
        <taxon>Powellomycetaceae</taxon>
        <taxon>Powellomyces</taxon>
    </lineage>
</organism>
<proteinExistence type="predicted"/>